<dbReference type="Proteomes" id="UP000234483">
    <property type="component" value="Unassembled WGS sequence"/>
</dbReference>
<evidence type="ECO:0000313" key="7">
    <source>
        <dbReference type="Proteomes" id="UP000234483"/>
    </source>
</evidence>
<evidence type="ECO:0000313" key="8">
    <source>
        <dbReference type="Proteomes" id="UP000281192"/>
    </source>
</evidence>
<name>A0A2N5CQS1_9CAUL</name>
<dbReference type="PIRSF" id="PIRSF018266">
    <property type="entry name" value="FecR"/>
    <property type="match status" value="1"/>
</dbReference>
<feature type="domain" description="FecR protein" evidence="3">
    <location>
        <begin position="120"/>
        <end position="212"/>
    </location>
</feature>
<dbReference type="RefSeq" id="WP_101714305.1">
    <property type="nucleotide sequence ID" value="NZ_CP026100.1"/>
</dbReference>
<protein>
    <submittedName>
        <fullName evidence="6">Iron dicitrate transport regulator FecR</fullName>
    </submittedName>
</protein>
<evidence type="ECO:0000313" key="6">
    <source>
        <dbReference type="EMBL" id="PLR10344.1"/>
    </source>
</evidence>
<evidence type="ECO:0000256" key="2">
    <source>
        <dbReference type="SAM" id="Phobius"/>
    </source>
</evidence>
<dbReference type="PANTHER" id="PTHR30273:SF2">
    <property type="entry name" value="PROTEIN FECR"/>
    <property type="match status" value="1"/>
</dbReference>
<dbReference type="InterPro" id="IPR012373">
    <property type="entry name" value="Ferrdict_sens_TM"/>
</dbReference>
<dbReference type="PANTHER" id="PTHR30273">
    <property type="entry name" value="PERIPLASMIC SIGNAL SENSOR AND SIGMA FACTOR ACTIVATOR FECR-RELATED"/>
    <property type="match status" value="1"/>
</dbReference>
<gene>
    <name evidence="5" type="ORF">C1707_22535</name>
    <name evidence="6" type="ORF">CFHF_17700</name>
</gene>
<keyword evidence="8" id="KW-1185">Reference proteome</keyword>
<keyword evidence="2" id="KW-0472">Membrane</keyword>
<dbReference type="EMBL" id="PJRQ01000038">
    <property type="protein sequence ID" value="PLR10344.1"/>
    <property type="molecule type" value="Genomic_DNA"/>
</dbReference>
<dbReference type="Gene3D" id="2.60.120.1440">
    <property type="match status" value="1"/>
</dbReference>
<evidence type="ECO:0000259" key="4">
    <source>
        <dbReference type="Pfam" id="PF16220"/>
    </source>
</evidence>
<evidence type="ECO:0000259" key="3">
    <source>
        <dbReference type="Pfam" id="PF04773"/>
    </source>
</evidence>
<dbReference type="InterPro" id="IPR032623">
    <property type="entry name" value="FecR_N"/>
</dbReference>
<organism evidence="6 7">
    <name type="scientific">Caulobacter flavus</name>
    <dbReference type="NCBI Taxonomy" id="1679497"/>
    <lineage>
        <taxon>Bacteria</taxon>
        <taxon>Pseudomonadati</taxon>
        <taxon>Pseudomonadota</taxon>
        <taxon>Alphaproteobacteria</taxon>
        <taxon>Caulobacterales</taxon>
        <taxon>Caulobacteraceae</taxon>
        <taxon>Caulobacter</taxon>
    </lineage>
</organism>
<proteinExistence type="predicted"/>
<reference evidence="6 7" key="1">
    <citation type="submission" date="2017-12" db="EMBL/GenBank/DDBJ databases">
        <title>The genome sequence of Caulobacter flavus CGMCC1 15093.</title>
        <authorList>
            <person name="Gao J."/>
            <person name="Mao X."/>
            <person name="Sun J."/>
        </authorList>
    </citation>
    <scope>NUCLEOTIDE SEQUENCE [LARGE SCALE GENOMIC DNA]</scope>
    <source>
        <strain evidence="6 7">CGMCC1 15093</strain>
    </source>
</reference>
<dbReference type="OrthoDB" id="9798846at2"/>
<dbReference type="InterPro" id="IPR006860">
    <property type="entry name" value="FecR"/>
</dbReference>
<dbReference type="GO" id="GO:0016989">
    <property type="term" value="F:sigma factor antagonist activity"/>
    <property type="evidence" value="ECO:0007669"/>
    <property type="project" value="TreeGrafter"/>
</dbReference>
<dbReference type="Pfam" id="PF04773">
    <property type="entry name" value="FecR"/>
    <property type="match status" value="1"/>
</dbReference>
<dbReference type="EMBL" id="CP026100">
    <property type="protein sequence ID" value="AYV48812.1"/>
    <property type="molecule type" value="Genomic_DNA"/>
</dbReference>
<feature type="domain" description="FecR N-terminal" evidence="4">
    <location>
        <begin position="11"/>
        <end position="44"/>
    </location>
</feature>
<keyword evidence="2" id="KW-1133">Transmembrane helix</keyword>
<dbReference type="AlphaFoldDB" id="A0A2N5CQS1"/>
<evidence type="ECO:0000313" key="5">
    <source>
        <dbReference type="EMBL" id="AYV48812.1"/>
    </source>
</evidence>
<dbReference type="KEGG" id="cfh:C1707_22535"/>
<evidence type="ECO:0000256" key="1">
    <source>
        <dbReference type="SAM" id="MobiDB-lite"/>
    </source>
</evidence>
<keyword evidence="2" id="KW-0812">Transmembrane</keyword>
<feature type="region of interest" description="Disordered" evidence="1">
    <location>
        <begin position="339"/>
        <end position="362"/>
    </location>
</feature>
<reference evidence="5 8" key="2">
    <citation type="submission" date="2018-01" db="EMBL/GenBank/DDBJ databases">
        <title>Complete genome sequence of Caulobacter flavus RHGG3.</title>
        <authorList>
            <person name="Yang E."/>
        </authorList>
    </citation>
    <scope>NUCLEOTIDE SEQUENCE [LARGE SCALE GENOMIC DNA]</scope>
    <source>
        <strain evidence="5 8">RHGG3</strain>
    </source>
</reference>
<dbReference type="Pfam" id="PF16220">
    <property type="entry name" value="DUF4880"/>
    <property type="match status" value="1"/>
</dbReference>
<sequence>MSNAPPEEALDAAAAWCVRLAESELSPAEQAELEAWFAADPEHRVLLDDAVCAWRAIDDQAMSPGMVALRGEALEDLRRAQQAQWSRKPGRRVVIGGAIAACLVAALAGGGLAWRASLPDVYRTTEGERRIVELPDGSRASLDAATVLRVRYDGGRRRLWLDEGRAKFSVAKDPLRPFSVAADGKLVVAVGTTFSVEKLPGQMRVVLYEGHVAVLDGEGARGRPPPSLKVDGAPAERLLTPDHELVASTTSDATIVSPTDPSRAASWESGQLVFQDEPMDLAVERVNRYAREKLRIADPAVGRLKISGVFTSGDTRAFVDGVTAVLPVRAEPTSGETVLRIARRQSDGGQKKISGAGESSAD</sequence>
<accession>A0A2N5CQS1</accession>
<feature type="transmembrane region" description="Helical" evidence="2">
    <location>
        <begin position="93"/>
        <end position="114"/>
    </location>
</feature>
<dbReference type="Proteomes" id="UP000281192">
    <property type="component" value="Chromosome"/>
</dbReference>